<organism evidence="5 6">
    <name type="scientific">[Clostridium] citroniae WAL-19142</name>
    <dbReference type="NCBI Taxonomy" id="742734"/>
    <lineage>
        <taxon>Bacteria</taxon>
        <taxon>Bacillati</taxon>
        <taxon>Bacillota</taxon>
        <taxon>Clostridia</taxon>
        <taxon>Lachnospirales</taxon>
        <taxon>Lachnospiraceae</taxon>
        <taxon>Enterocloster</taxon>
    </lineage>
</organism>
<dbReference type="RefSeq" id="WP_048929082.1">
    <property type="nucleotide sequence ID" value="NZ_KQ235875.1"/>
</dbReference>
<dbReference type="OrthoDB" id="9801441at2"/>
<evidence type="ECO:0000313" key="5">
    <source>
        <dbReference type="EMBL" id="KMW11118.1"/>
    </source>
</evidence>
<evidence type="ECO:0000259" key="4">
    <source>
        <dbReference type="PROSITE" id="PS50893"/>
    </source>
</evidence>
<feature type="domain" description="ABC transporter" evidence="4">
    <location>
        <begin position="4"/>
        <end position="259"/>
    </location>
</feature>
<protein>
    <recommendedName>
        <fullName evidence="4">ABC transporter domain-containing protein</fullName>
    </recommendedName>
</protein>
<keyword evidence="1" id="KW-0547">Nucleotide-binding</keyword>
<sequence length="518" mass="58854">MSILNVEHLSHGFGDRAIFHDVSFRLLKGEHIGLIGANGEGKSTFMNIITDKLMPDEGKVEWAKNVRVGYLDQHTALEKGMTVRDVLKSAFAFLFEMEEQMNHICDNMGNASEEEMNAMMEELGTIQDLLMAHDFYIIDSKVEEVGRALGLNDIGMDKDVTELSGGQRTKVLLGKLLLQKPDILLLDEPTNYLDAVHIEWLKRYLQEYENAFILISHDIPFLNSVINLIYHMENQSLDRYVGDYDKFQEVYAAKKAQLEAAYKRQQQEISELEDFVARNKARVATRNMAMSRQKKLDKMDVIELAREKPKPEFHFLNARTAGKYIFETTDLIIGYDEPLSRPLNLVMERGQKVVLVGANGIGKTTLLKSILGITPALSGSVELGDYLSIGYFEQEMAPGNTSTCLEEIWKEFPSYTQYQVRSALAKCGLTTKHIESQVRVLSGGEQAKVRLCKLINRESNVLLLDEPTNHLDVDAKEELKRALKEYKGSILLICHEPEFYEGLATDVWDCKEWALRLS</sequence>
<dbReference type="FunFam" id="3.40.50.300:FF:000905">
    <property type="entry name" value="Heme ABC transporter ATP-binding protein"/>
    <property type="match status" value="1"/>
</dbReference>
<comment type="caution">
    <text evidence="5">The sequence shown here is derived from an EMBL/GenBank/DDBJ whole genome shotgun (WGS) entry which is preliminary data.</text>
</comment>
<feature type="domain" description="ABC transporter" evidence="4">
    <location>
        <begin position="316"/>
        <end position="517"/>
    </location>
</feature>
<evidence type="ECO:0000256" key="3">
    <source>
        <dbReference type="SAM" id="Coils"/>
    </source>
</evidence>
<dbReference type="AlphaFoldDB" id="A0A0J9BD50"/>
<dbReference type="EMBL" id="ADLK01000056">
    <property type="protein sequence ID" value="KMW11118.1"/>
    <property type="molecule type" value="Genomic_DNA"/>
</dbReference>
<dbReference type="PANTHER" id="PTHR42855">
    <property type="entry name" value="ABC TRANSPORTER ATP-BINDING SUBUNIT"/>
    <property type="match status" value="1"/>
</dbReference>
<gene>
    <name evidence="5" type="ORF">HMPREF9470_00405</name>
</gene>
<name>A0A0J9BD50_9FIRM</name>
<dbReference type="PROSITE" id="PS00211">
    <property type="entry name" value="ABC_TRANSPORTER_1"/>
    <property type="match status" value="2"/>
</dbReference>
<dbReference type="SUPFAM" id="SSF52540">
    <property type="entry name" value="P-loop containing nucleoside triphosphate hydrolases"/>
    <property type="match status" value="2"/>
</dbReference>
<dbReference type="Pfam" id="PF12848">
    <property type="entry name" value="ABC_tran_Xtn"/>
    <property type="match status" value="1"/>
</dbReference>
<dbReference type="PANTHER" id="PTHR42855:SF2">
    <property type="entry name" value="DRUG RESISTANCE ABC TRANSPORTER,ATP-BINDING PROTEIN"/>
    <property type="match status" value="1"/>
</dbReference>
<dbReference type="SMART" id="SM00382">
    <property type="entry name" value="AAA"/>
    <property type="match status" value="2"/>
</dbReference>
<dbReference type="GO" id="GO:0005524">
    <property type="term" value="F:ATP binding"/>
    <property type="evidence" value="ECO:0007669"/>
    <property type="project" value="UniProtKB-KW"/>
</dbReference>
<dbReference type="InterPro" id="IPR003593">
    <property type="entry name" value="AAA+_ATPase"/>
</dbReference>
<dbReference type="FunFam" id="3.40.50.300:FF:000011">
    <property type="entry name" value="Putative ABC transporter ATP-binding component"/>
    <property type="match status" value="1"/>
</dbReference>
<evidence type="ECO:0000313" key="6">
    <source>
        <dbReference type="Proteomes" id="UP000037392"/>
    </source>
</evidence>
<dbReference type="InterPro" id="IPR027417">
    <property type="entry name" value="P-loop_NTPase"/>
</dbReference>
<keyword evidence="2" id="KW-0067">ATP-binding</keyword>
<proteinExistence type="predicted"/>
<dbReference type="GeneID" id="93162958"/>
<dbReference type="InterPro" id="IPR017871">
    <property type="entry name" value="ABC_transporter-like_CS"/>
</dbReference>
<accession>A0A0J9BD50</accession>
<dbReference type="CDD" id="cd03221">
    <property type="entry name" value="ABCF_EF-3"/>
    <property type="match status" value="2"/>
</dbReference>
<reference evidence="5 6" key="1">
    <citation type="submission" date="2011-04" db="EMBL/GenBank/DDBJ databases">
        <title>The Genome Sequence of Clostridium citroniae WAL-19142.</title>
        <authorList>
            <consortium name="The Broad Institute Genome Sequencing Platform"/>
            <person name="Earl A."/>
            <person name="Ward D."/>
            <person name="Feldgarden M."/>
            <person name="Gevers D."/>
            <person name="Warren Y.A."/>
            <person name="Tyrrell K.L."/>
            <person name="Citron D.M."/>
            <person name="Goldstein E.J."/>
            <person name="Daigneault M."/>
            <person name="Allen-Vercoe E."/>
            <person name="Young S.K."/>
            <person name="Zeng Q."/>
            <person name="Gargeya S."/>
            <person name="Fitzgerald M."/>
            <person name="Haas B."/>
            <person name="Abouelleil A."/>
            <person name="Alvarado L."/>
            <person name="Arachchi H.M."/>
            <person name="Berlin A."/>
            <person name="Brown A."/>
            <person name="Chapman S.B."/>
            <person name="Chen Z."/>
            <person name="Dunbar C."/>
            <person name="Freedman E."/>
            <person name="Gearin G."/>
            <person name="Gellesch M."/>
            <person name="Goldberg J."/>
            <person name="Griggs A."/>
            <person name="Gujja S."/>
            <person name="Heilman E.R."/>
            <person name="Heiman D."/>
            <person name="Howarth C."/>
            <person name="Larson L."/>
            <person name="Lui A."/>
            <person name="MacDonald P.J."/>
            <person name="Mehta T."/>
            <person name="Montmayeur A."/>
            <person name="Murphy C."/>
            <person name="Neiman D."/>
            <person name="Pearson M."/>
            <person name="Priest M."/>
            <person name="Roberts A."/>
            <person name="Saif S."/>
            <person name="Shea T."/>
            <person name="Shenoy N."/>
            <person name="Sisk P."/>
            <person name="Stolte C."/>
            <person name="Sykes S."/>
            <person name="White J."/>
            <person name="Yandava C."/>
            <person name="Wortman J."/>
            <person name="Nusbaum C."/>
            <person name="Birren B."/>
        </authorList>
    </citation>
    <scope>NUCLEOTIDE SEQUENCE [LARGE SCALE GENOMIC DNA]</scope>
    <source>
        <strain evidence="5 6">WAL-19142</strain>
    </source>
</reference>
<dbReference type="InterPro" id="IPR051309">
    <property type="entry name" value="ABCF_ATPase"/>
</dbReference>
<dbReference type="PROSITE" id="PS50893">
    <property type="entry name" value="ABC_TRANSPORTER_2"/>
    <property type="match status" value="2"/>
</dbReference>
<dbReference type="GO" id="GO:0016887">
    <property type="term" value="F:ATP hydrolysis activity"/>
    <property type="evidence" value="ECO:0007669"/>
    <property type="project" value="InterPro"/>
</dbReference>
<evidence type="ECO:0000256" key="1">
    <source>
        <dbReference type="ARBA" id="ARBA00022741"/>
    </source>
</evidence>
<evidence type="ECO:0000256" key="2">
    <source>
        <dbReference type="ARBA" id="ARBA00022840"/>
    </source>
</evidence>
<keyword evidence="3" id="KW-0175">Coiled coil</keyword>
<dbReference type="Proteomes" id="UP000037392">
    <property type="component" value="Unassembled WGS sequence"/>
</dbReference>
<dbReference type="Pfam" id="PF00005">
    <property type="entry name" value="ABC_tran"/>
    <property type="match status" value="2"/>
</dbReference>
<feature type="coiled-coil region" evidence="3">
    <location>
        <begin position="248"/>
        <end position="275"/>
    </location>
</feature>
<dbReference type="Gene3D" id="3.40.50.300">
    <property type="entry name" value="P-loop containing nucleotide triphosphate hydrolases"/>
    <property type="match status" value="2"/>
</dbReference>
<dbReference type="InterPro" id="IPR003439">
    <property type="entry name" value="ABC_transporter-like_ATP-bd"/>
</dbReference>
<dbReference type="InterPro" id="IPR032781">
    <property type="entry name" value="ABC_tran_Xtn"/>
</dbReference>
<dbReference type="PATRIC" id="fig|742734.4.peg.432"/>